<dbReference type="Pfam" id="PF23341">
    <property type="entry name" value="PEP5_VPS11_N"/>
    <property type="match status" value="1"/>
</dbReference>
<dbReference type="GO" id="GO:0045324">
    <property type="term" value="P:late endosome to vacuole transport"/>
    <property type="evidence" value="ECO:0007669"/>
    <property type="project" value="EnsemblFungi"/>
</dbReference>
<dbReference type="STRING" id="1071382.H2AQI9"/>
<feature type="repeat" description="CHCR" evidence="11">
    <location>
        <begin position="404"/>
        <end position="578"/>
    </location>
</feature>
<dbReference type="PROSITE" id="PS50089">
    <property type="entry name" value="ZF_RING_2"/>
    <property type="match status" value="1"/>
</dbReference>
<dbReference type="eggNOG" id="KOG2114">
    <property type="taxonomic scope" value="Eukaryota"/>
</dbReference>
<dbReference type="Pfam" id="PF23356">
    <property type="entry name" value="TPR_PEP5_VPS11"/>
    <property type="match status" value="1"/>
</dbReference>
<dbReference type="CDD" id="cd16688">
    <property type="entry name" value="RING-H2_Vps11"/>
    <property type="match status" value="1"/>
</dbReference>
<dbReference type="GO" id="GO:0006904">
    <property type="term" value="P:vesicle docking involved in exocytosis"/>
    <property type="evidence" value="ECO:0007669"/>
    <property type="project" value="TreeGrafter"/>
</dbReference>
<dbReference type="GO" id="GO:0005829">
    <property type="term" value="C:cytosol"/>
    <property type="evidence" value="ECO:0007669"/>
    <property type="project" value="GOC"/>
</dbReference>
<dbReference type="PROSITE" id="PS50236">
    <property type="entry name" value="CHCR"/>
    <property type="match status" value="1"/>
</dbReference>
<evidence type="ECO:0000256" key="8">
    <source>
        <dbReference type="ARBA" id="ARBA00029433"/>
    </source>
</evidence>
<dbReference type="Gene3D" id="2.130.10.10">
    <property type="entry name" value="YVTN repeat-like/Quinoprotein amine dehydrogenase"/>
    <property type="match status" value="1"/>
</dbReference>
<evidence type="ECO:0000256" key="4">
    <source>
        <dbReference type="ARBA" id="ARBA00022771"/>
    </source>
</evidence>
<dbReference type="PIRSF" id="PIRSF007860">
    <property type="entry name" value="VPS11"/>
    <property type="match status" value="1"/>
</dbReference>
<comment type="similarity">
    <text evidence="1 9">Belongs to the VPS11 family.</text>
</comment>
<protein>
    <recommendedName>
        <fullName evidence="9">E3 ubiquitin-protein ligase PEP5</fullName>
        <ecNumber evidence="9">2.3.2.27</ecNumber>
    </recommendedName>
</protein>
<dbReference type="FunCoup" id="H2AQI9">
    <property type="interactions" value="656"/>
</dbReference>
<dbReference type="EC" id="2.3.2.27" evidence="9"/>
<dbReference type="InterPro" id="IPR057308">
    <property type="entry name" value="CHCR_PEP5_VPS11"/>
</dbReference>
<dbReference type="KEGG" id="kaf:KAFR_0B03420"/>
<dbReference type="EMBL" id="HE650822">
    <property type="protein sequence ID" value="CCF56639.1"/>
    <property type="molecule type" value="Genomic_DNA"/>
</dbReference>
<organism evidence="14 15">
    <name type="scientific">Kazachstania africana (strain ATCC 22294 / BCRC 22015 / CBS 2517 / CECT 1963 / NBRC 1671 / NRRL Y-8276)</name>
    <name type="common">Yeast</name>
    <name type="synonym">Kluyveromyces africanus</name>
    <dbReference type="NCBI Taxonomy" id="1071382"/>
    <lineage>
        <taxon>Eukaryota</taxon>
        <taxon>Fungi</taxon>
        <taxon>Dikarya</taxon>
        <taxon>Ascomycota</taxon>
        <taxon>Saccharomycotina</taxon>
        <taxon>Saccharomycetes</taxon>
        <taxon>Saccharomycetales</taxon>
        <taxon>Saccharomycetaceae</taxon>
        <taxon>Kazachstania</taxon>
    </lineage>
</organism>
<dbReference type="Pfam" id="PF12451">
    <property type="entry name" value="VPS11_C"/>
    <property type="match status" value="1"/>
</dbReference>
<keyword evidence="7 9" id="KW-0472">Membrane</keyword>
<evidence type="ECO:0000256" key="7">
    <source>
        <dbReference type="ARBA" id="ARBA00023136"/>
    </source>
</evidence>
<feature type="coiled-coil region" evidence="12">
    <location>
        <begin position="889"/>
        <end position="923"/>
    </location>
</feature>
<dbReference type="PANTHER" id="PTHR23323">
    <property type="entry name" value="VACUOLAR PROTEIN SORTING-ASSOCIATED PROTEIN"/>
    <property type="match status" value="1"/>
</dbReference>
<dbReference type="GO" id="GO:0042144">
    <property type="term" value="P:vacuole fusion, non-autophagic"/>
    <property type="evidence" value="ECO:0007669"/>
    <property type="project" value="EnsemblFungi"/>
</dbReference>
<keyword evidence="9" id="KW-0808">Transferase</keyword>
<dbReference type="GO" id="GO:0008270">
    <property type="term" value="F:zinc ion binding"/>
    <property type="evidence" value="ECO:0007669"/>
    <property type="project" value="UniProtKB-KW"/>
</dbReference>
<dbReference type="InParanoid" id="H2AQI9"/>
<proteinExistence type="inferred from homology"/>
<keyword evidence="4 10" id="KW-0863">Zinc-finger</keyword>
<dbReference type="GO" id="GO:0031901">
    <property type="term" value="C:early endosome membrane"/>
    <property type="evidence" value="ECO:0007669"/>
    <property type="project" value="EnsemblFungi"/>
</dbReference>
<dbReference type="GO" id="GO:0030674">
    <property type="term" value="F:protein-macromolecule adaptor activity"/>
    <property type="evidence" value="ECO:0007669"/>
    <property type="project" value="TreeGrafter"/>
</dbReference>
<dbReference type="GO" id="GO:0061630">
    <property type="term" value="F:ubiquitin protein ligase activity"/>
    <property type="evidence" value="ECO:0007669"/>
    <property type="project" value="UniProtKB-EC"/>
</dbReference>
<dbReference type="InterPro" id="IPR013083">
    <property type="entry name" value="Znf_RING/FYVE/PHD"/>
</dbReference>
<evidence type="ECO:0000256" key="11">
    <source>
        <dbReference type="PROSITE-ProRule" id="PRU01006"/>
    </source>
</evidence>
<dbReference type="GO" id="GO:0030897">
    <property type="term" value="C:HOPS complex"/>
    <property type="evidence" value="ECO:0007669"/>
    <property type="project" value="UniProtKB-UniRule"/>
</dbReference>
<dbReference type="PANTHER" id="PTHR23323:SF24">
    <property type="entry name" value="VACUOLAR PROTEIN SORTING-ASSOCIATED PROTEIN 11 HOMOLOG"/>
    <property type="match status" value="1"/>
</dbReference>
<comment type="catalytic activity">
    <reaction evidence="9">
        <text>S-ubiquitinyl-[E2 ubiquitin-conjugating enzyme]-L-cysteine + [acceptor protein]-L-lysine = [E2 ubiquitin-conjugating enzyme]-L-cysteine + N(6)-ubiquitinyl-[acceptor protein]-L-lysine.</text>
        <dbReference type="EC" id="2.3.2.27"/>
    </reaction>
</comment>
<dbReference type="InterPro" id="IPR015943">
    <property type="entry name" value="WD40/YVTN_repeat-like_dom_sf"/>
</dbReference>
<dbReference type="GO" id="GO:0007032">
    <property type="term" value="P:endosome organization"/>
    <property type="evidence" value="ECO:0007669"/>
    <property type="project" value="TreeGrafter"/>
</dbReference>
<dbReference type="AlphaFoldDB" id="H2AQI9"/>
<dbReference type="Proteomes" id="UP000005220">
    <property type="component" value="Chromosome 2"/>
</dbReference>
<dbReference type="GO" id="GO:0035091">
    <property type="term" value="F:phosphatidylinositol binding"/>
    <property type="evidence" value="ECO:0007669"/>
    <property type="project" value="EnsemblFungi"/>
</dbReference>
<gene>
    <name evidence="14" type="primary">KAFR0B03420</name>
    <name evidence="14" type="ORF">KAFR_0B03420</name>
</gene>
<dbReference type="InterPro" id="IPR024763">
    <property type="entry name" value="VPS11_C"/>
</dbReference>
<accession>H2AQI9</accession>
<sequence>MSIDAWRQFQFFDNIPIKDPLTDSATPLYSDPTLSAATLVDKTTLVIAVRSTVIKIVNLLESKVEHQFQAFQDGFQITYLKIISNVYLVSIGECIGQPTLLRIYKLDRLPADDRSYHASVELKNGNNTYPITGVSISPDLSCIVVGYANGKIVLVRGDLARDRGSRQRFIYEDNGKEPITFLALNHDTTVCFAATTSKIMLFNTTGRNKGRPDMVLNANSGTSLNGGCWSQYTNEFVCAVGRNIEYYKENGEKTVLPLGIGSIKRLYPIDDVHLLLVLEENTQTTFLEANNLKSIISRVLILDITNKIIASNFIIAHAIIDILSLESQQNNIIYLLTSDTIIYNIVKKPLVERLDIAVQKEQFSFALEIAKQNNVDNVKIQNIHKKYGDYLYKKGDKEEATKQFIQCLDVVETSEIISKFGIEETSDDQSLKNLADFLWSIVEKGIASGDHITLLLVVLIKLRAEGDIEHFIHHFSRTGEYRTEVIESDIDNEEYFYKNDHIFNVEQVISLLENTGFNLLAYQMAKRFAKDSAVIVEIILNALNDPFAALNYIKSLPIDDTLRILVTFSKTLLEKLPNDTNALLIDIFTGKYTPKRYESKIGDATEHLEKSDLKKIFYSYNTFLSYMHRTMGTEVSADTSTTLDYQPTYHPPKPSIVFNSFIGKPFQFVVFLEACLDSYQRYEGFSEDRQVILTTLYDLYLTLANEDVSERKADWRRRAENILQENCTLVSDTDDATGRTVNKLGEKISIDSSLIMLINHMNKANLLVSQDRAHNDEDLSFLKFNGDITDENLLDSFTSLTLTESPQSCLSFFKSHRDKDTKLYEIALTYFVSSEEVLSKIGGEKILKTEVLDKALDNSSMDILEAIEILSSTSVLTFGFIQELLIDYFEEENREMEKNRKLVESYETELNTKKEKLSNIIHNQDPTQIQLKNQTCFMCKLPMHLPMVYFKCGHIYHQNCMDEEYSTEENELIFKCPKCIVELETSNRLSEAQKEVATKTELLKMALEDDSRHKDRFKVITEFIGRGGLEYNHVTI</sequence>
<evidence type="ECO:0000256" key="3">
    <source>
        <dbReference type="ARBA" id="ARBA00022723"/>
    </source>
</evidence>
<keyword evidence="12" id="KW-0175">Coiled coil</keyword>
<comment type="subunit">
    <text evidence="9">Component of the homotypic vacuole fusion and vacuole protein sorting (HOPS) complex. Component of the class C core vacuole/endosome tethering (CORVET) complex.</text>
</comment>
<name>H2AQI9_KAZAF</name>
<reference evidence="14 15" key="1">
    <citation type="journal article" date="2011" name="Proc. Natl. Acad. Sci. U.S.A.">
        <title>Evolutionary erosion of yeast sex chromosomes by mating-type switching accidents.</title>
        <authorList>
            <person name="Gordon J.L."/>
            <person name="Armisen D."/>
            <person name="Proux-Wera E."/>
            <person name="Oheigeartaigh S.S."/>
            <person name="Byrne K.P."/>
            <person name="Wolfe K.H."/>
        </authorList>
    </citation>
    <scope>NUCLEOTIDE SEQUENCE [LARGE SCALE GENOMIC DNA]</scope>
    <source>
        <strain evidence="15">ATCC 22294 / BCRC 22015 / CBS 2517 / CECT 1963 / NBRC 1671 / NRRL Y-8276</strain>
    </source>
</reference>
<evidence type="ECO:0000256" key="12">
    <source>
        <dbReference type="SAM" id="Coils"/>
    </source>
</evidence>
<dbReference type="InterPro" id="IPR057307">
    <property type="entry name" value="PEP5_VPS11_N"/>
</dbReference>
<dbReference type="GO" id="GO:0099022">
    <property type="term" value="P:vesicle tethering"/>
    <property type="evidence" value="ECO:0007669"/>
    <property type="project" value="EnsemblFungi"/>
</dbReference>
<dbReference type="RefSeq" id="XP_003955774.1">
    <property type="nucleotide sequence ID" value="XM_003955725.1"/>
</dbReference>
<dbReference type="Gene3D" id="3.30.40.10">
    <property type="entry name" value="Zinc/RING finger domain, C3HC4 (zinc finger)"/>
    <property type="match status" value="1"/>
</dbReference>
<dbReference type="InterPro" id="IPR000547">
    <property type="entry name" value="Clathrin_H-chain/VPS_repeat"/>
</dbReference>
<dbReference type="GO" id="GO:0035542">
    <property type="term" value="P:regulation of SNARE complex assembly"/>
    <property type="evidence" value="ECO:0007669"/>
    <property type="project" value="EnsemblFungi"/>
</dbReference>
<dbReference type="GO" id="GO:0032889">
    <property type="term" value="P:regulation of vacuole fusion, non-autophagic"/>
    <property type="evidence" value="ECO:0007669"/>
    <property type="project" value="EnsemblFungi"/>
</dbReference>
<dbReference type="InterPro" id="IPR001841">
    <property type="entry name" value="Znf_RING"/>
</dbReference>
<dbReference type="GO" id="GO:0036205">
    <property type="term" value="P:histone catabolic process"/>
    <property type="evidence" value="ECO:0007669"/>
    <property type="project" value="EnsemblFungi"/>
</dbReference>
<dbReference type="GO" id="GO:0006886">
    <property type="term" value="P:intracellular protein transport"/>
    <property type="evidence" value="ECO:0007669"/>
    <property type="project" value="UniProtKB-UniRule"/>
</dbReference>
<dbReference type="InterPro" id="IPR036322">
    <property type="entry name" value="WD40_repeat_dom_sf"/>
</dbReference>
<evidence type="ECO:0000313" key="14">
    <source>
        <dbReference type="EMBL" id="CCF56639.1"/>
    </source>
</evidence>
<comment type="subcellular location">
    <subcellularLocation>
        <location evidence="8">Endomembrane system</location>
        <topology evidence="8">Peripheral membrane protein</topology>
        <orientation evidence="8">Cytoplasmic side</orientation>
    </subcellularLocation>
    <subcellularLocation>
        <location evidence="9">Vacuole membrane</location>
        <topology evidence="9">Peripheral membrane protein</topology>
        <orientation evidence="9">Cytoplasmic side</orientation>
    </subcellularLocation>
</comment>
<keyword evidence="15" id="KW-1185">Reference proteome</keyword>
<keyword evidence="6 9" id="KW-0653">Protein transport</keyword>
<evidence type="ECO:0000256" key="9">
    <source>
        <dbReference type="PIRNR" id="PIRNR007860"/>
    </source>
</evidence>
<dbReference type="GeneID" id="13883099"/>
<evidence type="ECO:0000256" key="5">
    <source>
        <dbReference type="ARBA" id="ARBA00022833"/>
    </source>
</evidence>
<dbReference type="InterPro" id="IPR016528">
    <property type="entry name" value="VPS11"/>
</dbReference>
<dbReference type="SUPFAM" id="SSF50978">
    <property type="entry name" value="WD40 repeat-like"/>
    <property type="match status" value="1"/>
</dbReference>
<keyword evidence="2 9" id="KW-0813">Transport</keyword>
<keyword evidence="9" id="KW-0833">Ubl conjugation pathway</keyword>
<dbReference type="GO" id="GO:0000329">
    <property type="term" value="C:fungal-type vacuole membrane"/>
    <property type="evidence" value="ECO:0007669"/>
    <property type="project" value="UniProtKB-UniRule"/>
</dbReference>
<evidence type="ECO:0000313" key="15">
    <source>
        <dbReference type="Proteomes" id="UP000005220"/>
    </source>
</evidence>
<dbReference type="OrthoDB" id="26184at2759"/>
<keyword evidence="9" id="KW-0926">Vacuole</keyword>
<evidence type="ECO:0000256" key="2">
    <source>
        <dbReference type="ARBA" id="ARBA00022448"/>
    </source>
</evidence>
<evidence type="ECO:0000256" key="6">
    <source>
        <dbReference type="ARBA" id="ARBA00022927"/>
    </source>
</evidence>
<evidence type="ECO:0000259" key="13">
    <source>
        <dbReference type="PROSITE" id="PS50089"/>
    </source>
</evidence>
<evidence type="ECO:0000256" key="10">
    <source>
        <dbReference type="PROSITE-ProRule" id="PRU00175"/>
    </source>
</evidence>
<feature type="domain" description="RING-type" evidence="13">
    <location>
        <begin position="936"/>
        <end position="979"/>
    </location>
</feature>
<dbReference type="GO" id="GO:0033263">
    <property type="term" value="C:CORVET complex"/>
    <property type="evidence" value="ECO:0007669"/>
    <property type="project" value="UniProtKB-UniRule"/>
</dbReference>
<keyword evidence="3" id="KW-0479">Metal-binding</keyword>
<dbReference type="SUPFAM" id="SSF57850">
    <property type="entry name" value="RING/U-box"/>
    <property type="match status" value="1"/>
</dbReference>
<dbReference type="HOGENOM" id="CLU_001287_0_0_1"/>
<keyword evidence="5" id="KW-0862">Zinc</keyword>
<dbReference type="GO" id="GO:0006895">
    <property type="term" value="P:Golgi to endosome transport"/>
    <property type="evidence" value="ECO:0007669"/>
    <property type="project" value="EnsemblFungi"/>
</dbReference>
<evidence type="ECO:0000256" key="1">
    <source>
        <dbReference type="ARBA" id="ARBA00007070"/>
    </source>
</evidence>